<sequence length="249" mass="28279">MLVLTRPLRQAGGLPSAGGDSEWGRPRRQDDRRQMLHAHKGGDRRDGLARGGVGNYTKPGKNGVRTCLSLREEGRVGGAEPGQDFYSHCLHKCGSRRIERTQALPTRDHPDVPPHRSPPTARRARGISRGNQADHQSRRRIACDDHTKPRHEGRSCQRTIGSIEEVHPTKIVLKANSRRIEVVKMRLCNKDGDLFWERYPLREAEALFTEYKASHSMASFSSLALSRITKFNTERWRASEASKKEYQRL</sequence>
<accession>A0A1I7USN4</accession>
<keyword evidence="2" id="KW-1185">Reference proteome</keyword>
<protein>
    <submittedName>
        <fullName evidence="3">Homeobox domain-containing protein</fullName>
    </submittedName>
</protein>
<evidence type="ECO:0000313" key="2">
    <source>
        <dbReference type="Proteomes" id="UP000095282"/>
    </source>
</evidence>
<dbReference type="Proteomes" id="UP000095282">
    <property type="component" value="Unplaced"/>
</dbReference>
<dbReference type="AlphaFoldDB" id="A0A1I7USN4"/>
<reference evidence="3" key="1">
    <citation type="submission" date="2016-11" db="UniProtKB">
        <authorList>
            <consortium name="WormBaseParasite"/>
        </authorList>
    </citation>
    <scope>IDENTIFICATION</scope>
</reference>
<feature type="compositionally biased region" description="Basic and acidic residues" evidence="1">
    <location>
        <begin position="22"/>
        <end position="48"/>
    </location>
</feature>
<proteinExistence type="predicted"/>
<name>A0A1I7USN4_9PELO</name>
<evidence type="ECO:0000256" key="1">
    <source>
        <dbReference type="SAM" id="MobiDB-lite"/>
    </source>
</evidence>
<dbReference type="WBParaSite" id="Csp11.Scaffold630.g18948.t1">
    <property type="protein sequence ID" value="Csp11.Scaffold630.g18948.t1"/>
    <property type="gene ID" value="Csp11.Scaffold630.g18948"/>
</dbReference>
<feature type="region of interest" description="Disordered" evidence="1">
    <location>
        <begin position="101"/>
        <end position="155"/>
    </location>
</feature>
<feature type="compositionally biased region" description="Basic and acidic residues" evidence="1">
    <location>
        <begin position="101"/>
        <end position="114"/>
    </location>
</feature>
<evidence type="ECO:0000313" key="3">
    <source>
        <dbReference type="WBParaSite" id="Csp11.Scaffold630.g18948.t1"/>
    </source>
</evidence>
<feature type="compositionally biased region" description="Basic and acidic residues" evidence="1">
    <location>
        <begin position="141"/>
        <end position="155"/>
    </location>
</feature>
<organism evidence="2 3">
    <name type="scientific">Caenorhabditis tropicalis</name>
    <dbReference type="NCBI Taxonomy" id="1561998"/>
    <lineage>
        <taxon>Eukaryota</taxon>
        <taxon>Metazoa</taxon>
        <taxon>Ecdysozoa</taxon>
        <taxon>Nematoda</taxon>
        <taxon>Chromadorea</taxon>
        <taxon>Rhabditida</taxon>
        <taxon>Rhabditina</taxon>
        <taxon>Rhabditomorpha</taxon>
        <taxon>Rhabditoidea</taxon>
        <taxon>Rhabditidae</taxon>
        <taxon>Peloderinae</taxon>
        <taxon>Caenorhabditis</taxon>
    </lineage>
</organism>
<feature type="region of interest" description="Disordered" evidence="1">
    <location>
        <begin position="1"/>
        <end position="57"/>
    </location>
</feature>